<proteinExistence type="predicted"/>
<dbReference type="AlphaFoldDB" id="A0A2P2PJ84"/>
<reference evidence="1" key="1">
    <citation type="submission" date="2018-02" db="EMBL/GenBank/DDBJ databases">
        <title>Rhizophora mucronata_Transcriptome.</title>
        <authorList>
            <person name="Meera S.P."/>
            <person name="Sreeshan A."/>
            <person name="Augustine A."/>
        </authorList>
    </citation>
    <scope>NUCLEOTIDE SEQUENCE</scope>
    <source>
        <tissue evidence="1">Leaf</tissue>
    </source>
</reference>
<accession>A0A2P2PJ84</accession>
<sequence>MEIAEEKEGLFEGVSPRRVEQVGEVVGVGGSGEVERVVVGEEMVEEEVEMGGEEIGSGGWCGEGLVEEGKESVLQCVEPLLVVVLES</sequence>
<dbReference type="EMBL" id="GGEC01074310">
    <property type="protein sequence ID" value="MBX54794.1"/>
    <property type="molecule type" value="Transcribed_RNA"/>
</dbReference>
<organism evidence="1">
    <name type="scientific">Rhizophora mucronata</name>
    <name type="common">Asiatic mangrove</name>
    <dbReference type="NCBI Taxonomy" id="61149"/>
    <lineage>
        <taxon>Eukaryota</taxon>
        <taxon>Viridiplantae</taxon>
        <taxon>Streptophyta</taxon>
        <taxon>Embryophyta</taxon>
        <taxon>Tracheophyta</taxon>
        <taxon>Spermatophyta</taxon>
        <taxon>Magnoliopsida</taxon>
        <taxon>eudicotyledons</taxon>
        <taxon>Gunneridae</taxon>
        <taxon>Pentapetalae</taxon>
        <taxon>rosids</taxon>
        <taxon>fabids</taxon>
        <taxon>Malpighiales</taxon>
        <taxon>Rhizophoraceae</taxon>
        <taxon>Rhizophora</taxon>
    </lineage>
</organism>
<evidence type="ECO:0000313" key="1">
    <source>
        <dbReference type="EMBL" id="MBX54794.1"/>
    </source>
</evidence>
<protein>
    <submittedName>
        <fullName evidence="1">Uncharacterized protein MANES_01G076800</fullName>
    </submittedName>
</protein>
<name>A0A2P2PJ84_RHIMU</name>